<reference evidence="11 12" key="1">
    <citation type="submission" date="2019-07" db="EMBL/GenBank/DDBJ databases">
        <title>Draft genome for Aliikangiella sp. M105.</title>
        <authorList>
            <person name="Wang G."/>
        </authorList>
    </citation>
    <scope>NUCLEOTIDE SEQUENCE [LARGE SCALE GENOMIC DNA]</scope>
    <source>
        <strain evidence="11 12">M105</strain>
    </source>
</reference>
<dbReference type="Pfam" id="PF02875">
    <property type="entry name" value="Mur_ligase_C"/>
    <property type="match status" value="1"/>
</dbReference>
<dbReference type="UniPathway" id="UPA00219"/>
<dbReference type="RefSeq" id="WP_142891898.1">
    <property type="nucleotide sequence ID" value="NZ_ML660160.1"/>
</dbReference>
<comment type="caution">
    <text evidence="11">The sequence shown here is derived from an EMBL/GenBank/DDBJ whole genome shotgun (WGS) entry which is preliminary data.</text>
</comment>
<sequence>MLSNVENKLVCIFGLGKTGISAARYLQRTEQEFFVVDSRNEPPGKTEVEALSNCQQTYFGEIPEQRLQQASMIILSPGVTPELPEIVAAKNAGVEVVGDIEIFVRSTSKKIVAITGSNGKSTVTDLTHRLLCAAGVNAKIGGNFGVPVLDYLPGDDAEVYVLELSSFQLDTTYSLQADVAVVLNITEDHMDRYRSFEHYRQSKLSIYRGALSSLVNLDDSAITDYFDGASSRYSLTNEKADFFLEQSSNDKQFVCNGKTLLTTEQLAITGSHNWSNVLASLGILSELKVDITQQVLEALRQYEGLAHRFQLISRKADIDWVNDSKATNVGATEAALDGVDFNHHGPVVLIAGGDAKGGDLSPLKPAFENKISCLVLIGKDAALFAQLAPKDKKYFATDMKQAVVKAKTFVDANRDSDKKPLVLLSPACASLDMYPNFEVRGQIFCQEVEALQ</sequence>
<evidence type="ECO:0000256" key="3">
    <source>
        <dbReference type="ARBA" id="ARBA00022490"/>
    </source>
</evidence>
<protein>
    <recommendedName>
        <fullName evidence="7 8">UDP-N-acetylmuramoylalanine--D-glutamate ligase</fullName>
        <ecNumber evidence="7 8">6.3.2.9</ecNumber>
    </recommendedName>
    <alternativeName>
        <fullName evidence="7">D-glutamic acid-adding enzyme</fullName>
    </alternativeName>
    <alternativeName>
        <fullName evidence="7">UDP-N-acetylmuramoyl-L-alanyl-D-glutamate synthetase</fullName>
    </alternativeName>
</protein>
<evidence type="ECO:0000256" key="5">
    <source>
        <dbReference type="ARBA" id="ARBA00022741"/>
    </source>
</evidence>
<dbReference type="GO" id="GO:0051301">
    <property type="term" value="P:cell division"/>
    <property type="evidence" value="ECO:0007669"/>
    <property type="project" value="UniProtKB-KW"/>
</dbReference>
<evidence type="ECO:0000256" key="7">
    <source>
        <dbReference type="HAMAP-Rule" id="MF_00639"/>
    </source>
</evidence>
<dbReference type="SUPFAM" id="SSF53623">
    <property type="entry name" value="MurD-like peptide ligases, catalytic domain"/>
    <property type="match status" value="1"/>
</dbReference>
<organism evidence="11 12">
    <name type="scientific">Aliikangiella coralliicola</name>
    <dbReference type="NCBI Taxonomy" id="2592383"/>
    <lineage>
        <taxon>Bacteria</taxon>
        <taxon>Pseudomonadati</taxon>
        <taxon>Pseudomonadota</taxon>
        <taxon>Gammaproteobacteria</taxon>
        <taxon>Oceanospirillales</taxon>
        <taxon>Pleioneaceae</taxon>
        <taxon>Aliikangiella</taxon>
    </lineage>
</organism>
<keyword evidence="5 7" id="KW-0547">Nucleotide-binding</keyword>
<comment type="similarity">
    <text evidence="7">Belongs to the MurCDEF family.</text>
</comment>
<dbReference type="Pfam" id="PF21799">
    <property type="entry name" value="MurD-like_N"/>
    <property type="match status" value="1"/>
</dbReference>
<dbReference type="SUPFAM" id="SSF51984">
    <property type="entry name" value="MurCD N-terminal domain"/>
    <property type="match status" value="1"/>
</dbReference>
<keyword evidence="7 8" id="KW-0133">Cell shape</keyword>
<dbReference type="InterPro" id="IPR036615">
    <property type="entry name" value="Mur_ligase_C_dom_sf"/>
</dbReference>
<evidence type="ECO:0000259" key="10">
    <source>
        <dbReference type="Pfam" id="PF08245"/>
    </source>
</evidence>
<gene>
    <name evidence="7 11" type="primary">murD</name>
    <name evidence="11" type="ORF">FLL46_02860</name>
</gene>
<dbReference type="GO" id="GO:0009252">
    <property type="term" value="P:peptidoglycan biosynthetic process"/>
    <property type="evidence" value="ECO:0007669"/>
    <property type="project" value="UniProtKB-UniRule"/>
</dbReference>
<keyword evidence="4 7" id="KW-0436">Ligase</keyword>
<keyword evidence="6 7" id="KW-0067">ATP-binding</keyword>
<dbReference type="Gene3D" id="3.90.190.20">
    <property type="entry name" value="Mur ligase, C-terminal domain"/>
    <property type="match status" value="1"/>
</dbReference>
<dbReference type="InterPro" id="IPR036565">
    <property type="entry name" value="Mur-like_cat_sf"/>
</dbReference>
<dbReference type="SUPFAM" id="SSF53244">
    <property type="entry name" value="MurD-like peptide ligases, peptide-binding domain"/>
    <property type="match status" value="1"/>
</dbReference>
<dbReference type="PANTHER" id="PTHR43692">
    <property type="entry name" value="UDP-N-ACETYLMURAMOYLALANINE--D-GLUTAMATE LIGASE"/>
    <property type="match status" value="1"/>
</dbReference>
<name>A0A545UK43_9GAMM</name>
<dbReference type="Gene3D" id="3.40.50.720">
    <property type="entry name" value="NAD(P)-binding Rossmann-like Domain"/>
    <property type="match status" value="1"/>
</dbReference>
<dbReference type="InterPro" id="IPR005762">
    <property type="entry name" value="MurD"/>
</dbReference>
<keyword evidence="7 8" id="KW-0573">Peptidoglycan synthesis</keyword>
<dbReference type="NCBIfam" id="TIGR01087">
    <property type="entry name" value="murD"/>
    <property type="match status" value="1"/>
</dbReference>
<proteinExistence type="inferred from homology"/>
<dbReference type="InterPro" id="IPR013221">
    <property type="entry name" value="Mur_ligase_cen"/>
</dbReference>
<dbReference type="Gene3D" id="3.40.1190.10">
    <property type="entry name" value="Mur-like, catalytic domain"/>
    <property type="match status" value="1"/>
</dbReference>
<dbReference type="HAMAP" id="MF_00639">
    <property type="entry name" value="MurD"/>
    <property type="match status" value="1"/>
</dbReference>
<comment type="catalytic activity">
    <reaction evidence="7 8">
        <text>UDP-N-acetyl-alpha-D-muramoyl-L-alanine + D-glutamate + ATP = UDP-N-acetyl-alpha-D-muramoyl-L-alanyl-D-glutamate + ADP + phosphate + H(+)</text>
        <dbReference type="Rhea" id="RHEA:16429"/>
        <dbReference type="ChEBI" id="CHEBI:15378"/>
        <dbReference type="ChEBI" id="CHEBI:29986"/>
        <dbReference type="ChEBI" id="CHEBI:30616"/>
        <dbReference type="ChEBI" id="CHEBI:43474"/>
        <dbReference type="ChEBI" id="CHEBI:83898"/>
        <dbReference type="ChEBI" id="CHEBI:83900"/>
        <dbReference type="ChEBI" id="CHEBI:456216"/>
        <dbReference type="EC" id="6.3.2.9"/>
    </reaction>
</comment>
<dbReference type="GO" id="GO:0008764">
    <property type="term" value="F:UDP-N-acetylmuramoylalanine-D-glutamate ligase activity"/>
    <property type="evidence" value="ECO:0007669"/>
    <property type="project" value="UniProtKB-UniRule"/>
</dbReference>
<keyword evidence="7 8" id="KW-0961">Cell wall biogenesis/degradation</keyword>
<comment type="function">
    <text evidence="7 8">Cell wall formation. Catalyzes the addition of glutamate to the nucleotide precursor UDP-N-acetylmuramoyl-L-alanine (UMA).</text>
</comment>
<evidence type="ECO:0000313" key="12">
    <source>
        <dbReference type="Proteomes" id="UP000315439"/>
    </source>
</evidence>
<dbReference type="EC" id="6.3.2.9" evidence="7 8"/>
<evidence type="ECO:0000256" key="8">
    <source>
        <dbReference type="RuleBase" id="RU003664"/>
    </source>
</evidence>
<evidence type="ECO:0000259" key="9">
    <source>
        <dbReference type="Pfam" id="PF02875"/>
    </source>
</evidence>
<dbReference type="Proteomes" id="UP000315439">
    <property type="component" value="Unassembled WGS sequence"/>
</dbReference>
<evidence type="ECO:0000256" key="2">
    <source>
        <dbReference type="ARBA" id="ARBA00004752"/>
    </source>
</evidence>
<keyword evidence="12" id="KW-1185">Reference proteome</keyword>
<evidence type="ECO:0000256" key="6">
    <source>
        <dbReference type="ARBA" id="ARBA00022840"/>
    </source>
</evidence>
<keyword evidence="3 7" id="KW-0963">Cytoplasm</keyword>
<comment type="pathway">
    <text evidence="2 7 8">Cell wall biogenesis; peptidoglycan biosynthesis.</text>
</comment>
<dbReference type="EMBL" id="VIKS01000001">
    <property type="protein sequence ID" value="TQV89834.1"/>
    <property type="molecule type" value="Genomic_DNA"/>
</dbReference>
<feature type="domain" description="Mur ligase C-terminal" evidence="9">
    <location>
        <begin position="307"/>
        <end position="411"/>
    </location>
</feature>
<dbReference type="Pfam" id="PF08245">
    <property type="entry name" value="Mur_ligase_M"/>
    <property type="match status" value="1"/>
</dbReference>
<dbReference type="GO" id="GO:0005524">
    <property type="term" value="F:ATP binding"/>
    <property type="evidence" value="ECO:0007669"/>
    <property type="project" value="UniProtKB-UniRule"/>
</dbReference>
<dbReference type="GO" id="GO:0005737">
    <property type="term" value="C:cytoplasm"/>
    <property type="evidence" value="ECO:0007669"/>
    <property type="project" value="UniProtKB-SubCell"/>
</dbReference>
<evidence type="ECO:0000256" key="1">
    <source>
        <dbReference type="ARBA" id="ARBA00004496"/>
    </source>
</evidence>
<feature type="domain" description="Mur ligase central" evidence="10">
    <location>
        <begin position="114"/>
        <end position="283"/>
    </location>
</feature>
<dbReference type="AlphaFoldDB" id="A0A545UK43"/>
<dbReference type="GO" id="GO:0071555">
    <property type="term" value="P:cell wall organization"/>
    <property type="evidence" value="ECO:0007669"/>
    <property type="project" value="UniProtKB-KW"/>
</dbReference>
<dbReference type="InterPro" id="IPR004101">
    <property type="entry name" value="Mur_ligase_C"/>
</dbReference>
<dbReference type="PANTHER" id="PTHR43692:SF1">
    <property type="entry name" value="UDP-N-ACETYLMURAMOYLALANINE--D-GLUTAMATE LIGASE"/>
    <property type="match status" value="1"/>
</dbReference>
<dbReference type="OrthoDB" id="9809796at2"/>
<feature type="binding site" evidence="7">
    <location>
        <begin position="116"/>
        <end position="122"/>
    </location>
    <ligand>
        <name>ATP</name>
        <dbReference type="ChEBI" id="CHEBI:30616"/>
    </ligand>
</feature>
<comment type="subcellular location">
    <subcellularLocation>
        <location evidence="1 7 8">Cytoplasm</location>
    </subcellularLocation>
</comment>
<evidence type="ECO:0000256" key="4">
    <source>
        <dbReference type="ARBA" id="ARBA00022598"/>
    </source>
</evidence>
<keyword evidence="7 8" id="KW-0132">Cell division</keyword>
<dbReference type="GO" id="GO:0008360">
    <property type="term" value="P:regulation of cell shape"/>
    <property type="evidence" value="ECO:0007669"/>
    <property type="project" value="UniProtKB-KW"/>
</dbReference>
<accession>A0A545UK43</accession>
<evidence type="ECO:0000313" key="11">
    <source>
        <dbReference type="EMBL" id="TQV89834.1"/>
    </source>
</evidence>
<keyword evidence="7 8" id="KW-0131">Cell cycle</keyword>